<accession>A0ABN2KSU6</accession>
<evidence type="ECO:0000313" key="8">
    <source>
        <dbReference type="Proteomes" id="UP001501475"/>
    </source>
</evidence>
<feature type="transmembrane region" description="Helical" evidence="5">
    <location>
        <begin position="164"/>
        <end position="184"/>
    </location>
</feature>
<dbReference type="PANTHER" id="PTHR43027">
    <property type="entry name" value="DOXORUBICIN RESISTANCE ABC TRANSPORTER PERMEASE PROTEIN DRRC-RELATED"/>
    <property type="match status" value="1"/>
</dbReference>
<name>A0ABN2KSU6_9MICO</name>
<keyword evidence="2 5" id="KW-0812">Transmembrane</keyword>
<feature type="transmembrane region" description="Helical" evidence="5">
    <location>
        <begin position="21"/>
        <end position="40"/>
    </location>
</feature>
<evidence type="ECO:0000313" key="7">
    <source>
        <dbReference type="EMBL" id="GAA1763541.1"/>
    </source>
</evidence>
<feature type="domain" description="ABC transmembrane type-2" evidence="6">
    <location>
        <begin position="121"/>
        <end position="351"/>
    </location>
</feature>
<dbReference type="InterPro" id="IPR047817">
    <property type="entry name" value="ABC2_TM_bact-type"/>
</dbReference>
<gene>
    <name evidence="7" type="ORF">GCM10009810_23420</name>
</gene>
<evidence type="ECO:0000259" key="6">
    <source>
        <dbReference type="PROSITE" id="PS51012"/>
    </source>
</evidence>
<evidence type="ECO:0000256" key="2">
    <source>
        <dbReference type="ARBA" id="ARBA00022692"/>
    </source>
</evidence>
<dbReference type="InterPro" id="IPR052902">
    <property type="entry name" value="ABC-2_transporter"/>
</dbReference>
<comment type="subcellular location">
    <subcellularLocation>
        <location evidence="1">Membrane</location>
        <topology evidence="1">Multi-pass membrane protein</topology>
    </subcellularLocation>
</comment>
<evidence type="ECO:0000256" key="5">
    <source>
        <dbReference type="SAM" id="Phobius"/>
    </source>
</evidence>
<evidence type="ECO:0000256" key="1">
    <source>
        <dbReference type="ARBA" id="ARBA00004141"/>
    </source>
</evidence>
<dbReference type="Proteomes" id="UP001501475">
    <property type="component" value="Unassembled WGS sequence"/>
</dbReference>
<sequence>MNGFVALARAQWKGFWRDKQNWFWLMAFPLMFLVLFGFLFRDAGVSKSTLTEIGSVAVIDQLPAEARNQFDNLFEVTKTTDSAKALEEVRKGDVDAAVEQRGNEVILHYSQADQVKAATVRGTLGAFVDGANVAASGKPPAFTLNATAVEDESLKPIQFIAPGLLGWAVAMGAVFNAAMPFVNWRTNKLLRRIRLAPVRTEALVASRLLVSIAVAFVQMGVFLAVGVGLFDLRLTGSWWMAVPLLLCATLAFMAIGLIAGAISKTAEAASGIANVIIMPMAFLSGSFIPLDQAPGWLQTVSKFLPLGQLNQGLLDTMVRGDGPGAALVPMAALLGFALVFGLIAARLFRWED</sequence>
<reference evidence="7 8" key="1">
    <citation type="journal article" date="2019" name="Int. J. Syst. Evol. Microbiol.">
        <title>The Global Catalogue of Microorganisms (GCM) 10K type strain sequencing project: providing services to taxonomists for standard genome sequencing and annotation.</title>
        <authorList>
            <consortium name="The Broad Institute Genomics Platform"/>
            <consortium name="The Broad Institute Genome Sequencing Center for Infectious Disease"/>
            <person name="Wu L."/>
            <person name="Ma J."/>
        </authorList>
    </citation>
    <scope>NUCLEOTIDE SEQUENCE [LARGE SCALE GENOMIC DNA]</scope>
    <source>
        <strain evidence="7 8">JCM 15591</strain>
    </source>
</reference>
<dbReference type="PANTHER" id="PTHR43027:SF2">
    <property type="entry name" value="TRANSPORT PERMEASE PROTEIN"/>
    <property type="match status" value="1"/>
</dbReference>
<dbReference type="InterPro" id="IPR013525">
    <property type="entry name" value="ABC2_TM"/>
</dbReference>
<dbReference type="PROSITE" id="PS51012">
    <property type="entry name" value="ABC_TM2"/>
    <property type="match status" value="1"/>
</dbReference>
<feature type="transmembrane region" description="Helical" evidence="5">
    <location>
        <begin position="326"/>
        <end position="348"/>
    </location>
</feature>
<feature type="transmembrane region" description="Helical" evidence="5">
    <location>
        <begin position="271"/>
        <end position="290"/>
    </location>
</feature>
<dbReference type="EMBL" id="BAAAPN010000053">
    <property type="protein sequence ID" value="GAA1763541.1"/>
    <property type="molecule type" value="Genomic_DNA"/>
</dbReference>
<feature type="transmembrane region" description="Helical" evidence="5">
    <location>
        <begin position="236"/>
        <end position="259"/>
    </location>
</feature>
<evidence type="ECO:0000256" key="4">
    <source>
        <dbReference type="ARBA" id="ARBA00023136"/>
    </source>
</evidence>
<comment type="caution">
    <text evidence="7">The sequence shown here is derived from an EMBL/GenBank/DDBJ whole genome shotgun (WGS) entry which is preliminary data.</text>
</comment>
<evidence type="ECO:0000256" key="3">
    <source>
        <dbReference type="ARBA" id="ARBA00022989"/>
    </source>
</evidence>
<dbReference type="Pfam" id="PF12698">
    <property type="entry name" value="ABC2_membrane_3"/>
    <property type="match status" value="1"/>
</dbReference>
<protein>
    <submittedName>
        <fullName evidence="7">ABC transporter permease</fullName>
    </submittedName>
</protein>
<proteinExistence type="predicted"/>
<keyword evidence="3 5" id="KW-1133">Transmembrane helix</keyword>
<dbReference type="RefSeq" id="WP_344066436.1">
    <property type="nucleotide sequence ID" value="NZ_BAAAPN010000053.1"/>
</dbReference>
<keyword evidence="4 5" id="KW-0472">Membrane</keyword>
<feature type="transmembrane region" description="Helical" evidence="5">
    <location>
        <begin position="205"/>
        <end position="230"/>
    </location>
</feature>
<keyword evidence="8" id="KW-1185">Reference proteome</keyword>
<organism evidence="7 8">
    <name type="scientific">Nostocoides vanveenii</name>
    <dbReference type="NCBI Taxonomy" id="330835"/>
    <lineage>
        <taxon>Bacteria</taxon>
        <taxon>Bacillati</taxon>
        <taxon>Actinomycetota</taxon>
        <taxon>Actinomycetes</taxon>
        <taxon>Micrococcales</taxon>
        <taxon>Intrasporangiaceae</taxon>
        <taxon>Nostocoides</taxon>
    </lineage>
</organism>